<evidence type="ECO:0000256" key="1">
    <source>
        <dbReference type="ARBA" id="ARBA00022443"/>
    </source>
</evidence>
<dbReference type="InterPro" id="IPR001660">
    <property type="entry name" value="SAM"/>
</dbReference>
<dbReference type="PROSITE" id="PS50105">
    <property type="entry name" value="SAM_DOMAIN"/>
    <property type="match status" value="1"/>
</dbReference>
<evidence type="ECO:0000313" key="8">
    <source>
        <dbReference type="Proteomes" id="UP000756132"/>
    </source>
</evidence>
<evidence type="ECO:0000313" key="7">
    <source>
        <dbReference type="EMBL" id="UJO22963.1"/>
    </source>
</evidence>
<feature type="region of interest" description="Disordered" evidence="3">
    <location>
        <begin position="326"/>
        <end position="469"/>
    </location>
</feature>
<feature type="compositionally biased region" description="Polar residues" evidence="3">
    <location>
        <begin position="403"/>
        <end position="412"/>
    </location>
</feature>
<feature type="compositionally biased region" description="Polar residues" evidence="3">
    <location>
        <begin position="666"/>
        <end position="688"/>
    </location>
</feature>
<dbReference type="Gene3D" id="2.30.29.30">
    <property type="entry name" value="Pleckstrin-homology domain (PH domain)/Phosphotyrosine-binding domain (PTB)"/>
    <property type="match status" value="1"/>
</dbReference>
<dbReference type="GO" id="GO:0030036">
    <property type="term" value="P:actin cytoskeleton organization"/>
    <property type="evidence" value="ECO:0007669"/>
    <property type="project" value="TreeGrafter"/>
</dbReference>
<dbReference type="Gene3D" id="1.10.150.50">
    <property type="entry name" value="Transcription Factor, Ets-1"/>
    <property type="match status" value="1"/>
</dbReference>
<feature type="compositionally biased region" description="Polar residues" evidence="3">
    <location>
        <begin position="341"/>
        <end position="353"/>
    </location>
</feature>
<dbReference type="PROSITE" id="PS50003">
    <property type="entry name" value="PH_DOMAIN"/>
    <property type="match status" value="1"/>
</dbReference>
<dbReference type="InterPro" id="IPR036028">
    <property type="entry name" value="SH3-like_dom_sf"/>
</dbReference>
<dbReference type="SMART" id="SM00326">
    <property type="entry name" value="SH3"/>
    <property type="match status" value="1"/>
</dbReference>
<dbReference type="InterPro" id="IPR011993">
    <property type="entry name" value="PH-like_dom_sf"/>
</dbReference>
<dbReference type="SUPFAM" id="SSF50044">
    <property type="entry name" value="SH3-domain"/>
    <property type="match status" value="1"/>
</dbReference>
<keyword evidence="1 2" id="KW-0728">SH3 domain</keyword>
<dbReference type="EMBL" id="CP090172">
    <property type="protein sequence ID" value="UJO22963.1"/>
    <property type="molecule type" value="Genomic_DNA"/>
</dbReference>
<dbReference type="PROSITE" id="PS50002">
    <property type="entry name" value="SH3"/>
    <property type="match status" value="1"/>
</dbReference>
<dbReference type="SUPFAM" id="SSF47769">
    <property type="entry name" value="SAM/Pointed domain"/>
    <property type="match status" value="1"/>
</dbReference>
<dbReference type="Gene3D" id="2.30.30.40">
    <property type="entry name" value="SH3 Domains"/>
    <property type="match status" value="1"/>
</dbReference>
<reference evidence="7" key="2">
    <citation type="journal article" date="2022" name="Microb. Genom.">
        <title>A chromosome-scale genome assembly of the tomato pathogen Cladosporium fulvum reveals a compartmentalized genome architecture and the presence of a dispensable chromosome.</title>
        <authorList>
            <person name="Zaccaron A.Z."/>
            <person name="Chen L.H."/>
            <person name="Samaras A."/>
            <person name="Stergiopoulos I."/>
        </authorList>
    </citation>
    <scope>NUCLEOTIDE SEQUENCE</scope>
    <source>
        <strain evidence="7">Race5_Kim</strain>
    </source>
</reference>
<dbReference type="GO" id="GO:0005886">
    <property type="term" value="C:plasma membrane"/>
    <property type="evidence" value="ECO:0007669"/>
    <property type="project" value="TreeGrafter"/>
</dbReference>
<dbReference type="KEGG" id="ffu:CLAFUR5_11814"/>
<dbReference type="OrthoDB" id="73680at2759"/>
<feature type="region of interest" description="Disordered" evidence="3">
    <location>
        <begin position="813"/>
        <end position="842"/>
    </location>
</feature>
<organism evidence="7 8">
    <name type="scientific">Passalora fulva</name>
    <name type="common">Tomato leaf mold</name>
    <name type="synonym">Cladosporium fulvum</name>
    <dbReference type="NCBI Taxonomy" id="5499"/>
    <lineage>
        <taxon>Eukaryota</taxon>
        <taxon>Fungi</taxon>
        <taxon>Dikarya</taxon>
        <taxon>Ascomycota</taxon>
        <taxon>Pezizomycotina</taxon>
        <taxon>Dothideomycetes</taxon>
        <taxon>Dothideomycetidae</taxon>
        <taxon>Mycosphaerellales</taxon>
        <taxon>Mycosphaerellaceae</taxon>
        <taxon>Fulvia</taxon>
    </lineage>
</organism>
<feature type="compositionally biased region" description="Polar residues" evidence="3">
    <location>
        <begin position="125"/>
        <end position="165"/>
    </location>
</feature>
<dbReference type="SMART" id="SM00454">
    <property type="entry name" value="SAM"/>
    <property type="match status" value="1"/>
</dbReference>
<dbReference type="GeneID" id="71991692"/>
<feature type="domain" description="PH" evidence="5">
    <location>
        <begin position="745"/>
        <end position="895"/>
    </location>
</feature>
<dbReference type="AlphaFoldDB" id="A0A9Q8PI92"/>
<feature type="region of interest" description="Disordered" evidence="3">
    <location>
        <begin position="943"/>
        <end position="995"/>
    </location>
</feature>
<dbReference type="SMART" id="SM00233">
    <property type="entry name" value="PH"/>
    <property type="match status" value="1"/>
</dbReference>
<evidence type="ECO:0000259" key="5">
    <source>
        <dbReference type="PROSITE" id="PS50003"/>
    </source>
</evidence>
<dbReference type="CDD" id="cd09535">
    <property type="entry name" value="SAM_BOI-like_fungal"/>
    <property type="match status" value="1"/>
</dbReference>
<evidence type="ECO:0000259" key="4">
    <source>
        <dbReference type="PROSITE" id="PS50002"/>
    </source>
</evidence>
<sequence>MASSRNGTSSAVAGSILLVVHDFTARSPDELSLAKGDRIELIERTPSLTLFRDDDFGDGWFLGKHLTNGNSGLFPEVYTTPSPKATLPSANKFRSSDSSATKAAQNAAVTALSASSRQAGDAATSAKQPSSEPQPIPTSTMTSQPSLSSTALRSSLPNTNGTSSAIAGGRSYTITSDSPVMSETLSVIDEHITDMKSPRSSYANGNKRDILGSAYPTQPPIVRRSYIAGHETDDEEGQSYTGEEVMAWDANRVAEYLEDNGVEKTHCDVFVEQEISGEVLLAMDQNSLFLKEFDLGSVGRRLKTWHKIKALQDECRRSASPEIARSASNYSLDGDEGAVETSVSSRNRSSTIGAPSLPRALTTKRQSGDVAPQRSNTYQPQAPGISHSAHPSMSKRESVGASPLQSMITRSDNPYRPSAQGIRNMNHSRRHSSIDSNSTDGATRMGHRKQPSLDQKWQPGQPVNGSSHYSYTAGYDTLLPHRQSSAVIPASPADLDRGYFSSNEAETRTRRTALTKRNSTAVSPVHYSRASSILGGSGQTPRITDAEGFDPVSPIVQSTHQSKAMSAVHKAFGSHCSATTPSGRIKSGDNHASPIVTKLDPSTSKPSLNTIAASPTQMEDNASEISSEKAAPSPSGFNKNIFASAKAKFTGKRSISEAVTRDEKVSTPTKVSSPVRTGTASSTPSTENRSMDIAKSDSNPRESIGSGQNLMPPPPAKRPRAKSKKLTSAYTHGLARISPQEQMITCDYSGWMKKKSGSVVASWKPRLFVLKGRRLSYYYRDDDTEEKGLIDISFHRVLSAQSETLAGVMASVTGAGGNPSSPTSASMPTMAQQDLRDHPPPQGEQDEGVFIFKLVPPKAGLAKGVSFTKPTVHYFAVNSRQEGRLWMAALMKATIDRDDNGVVTTTYNQKTISLNKARARRERPPALKEETVEGRVELATDLEDDDKGLGIVGAPDGDGTESAVAGAEQQTRREDASSMAPSTTATGESDLLTDQEREAVALNGAG</sequence>
<feature type="domain" description="SAM" evidence="6">
    <location>
        <begin position="248"/>
        <end position="314"/>
    </location>
</feature>
<evidence type="ECO:0000259" key="6">
    <source>
        <dbReference type="PROSITE" id="PS50105"/>
    </source>
</evidence>
<name>A0A9Q8PI92_PASFU</name>
<feature type="region of interest" description="Disordered" evidence="3">
    <location>
        <begin position="109"/>
        <end position="176"/>
    </location>
</feature>
<feature type="compositionally biased region" description="Low complexity" evidence="3">
    <location>
        <begin position="819"/>
        <end position="831"/>
    </location>
</feature>
<dbReference type="FunFam" id="1.10.150.50:FF:000082">
    <property type="entry name" value="Polarized growth protein boi2"/>
    <property type="match status" value="1"/>
</dbReference>
<reference evidence="7" key="1">
    <citation type="submission" date="2021-12" db="EMBL/GenBank/DDBJ databases">
        <authorList>
            <person name="Zaccaron A."/>
            <person name="Stergiopoulos I."/>
        </authorList>
    </citation>
    <scope>NUCLEOTIDE SEQUENCE</scope>
    <source>
        <strain evidence="7">Race5_Kim</strain>
    </source>
</reference>
<gene>
    <name evidence="7" type="ORF">CLAFUR5_11814</name>
</gene>
<dbReference type="PANTHER" id="PTHR12092:SF16">
    <property type="entry name" value="PH DOMAIN-CONTAINING PROTEIN"/>
    <property type="match status" value="1"/>
</dbReference>
<dbReference type="Pfam" id="PF14604">
    <property type="entry name" value="SH3_9"/>
    <property type="match status" value="1"/>
</dbReference>
<protein>
    <submittedName>
        <fullName evidence="7">Uncharacterized protein</fullName>
    </submittedName>
</protein>
<feature type="compositionally biased region" description="Polar residues" evidence="3">
    <location>
        <begin position="600"/>
        <end position="625"/>
    </location>
</feature>
<feature type="compositionally biased region" description="Basic and acidic residues" evidence="3">
    <location>
        <begin position="689"/>
        <end position="700"/>
    </location>
</feature>
<dbReference type="SUPFAM" id="SSF50729">
    <property type="entry name" value="PH domain-like"/>
    <property type="match status" value="1"/>
</dbReference>
<dbReference type="Pfam" id="PF07647">
    <property type="entry name" value="SAM_2"/>
    <property type="match status" value="1"/>
</dbReference>
<dbReference type="InterPro" id="IPR013761">
    <property type="entry name" value="SAM/pointed_sf"/>
</dbReference>
<dbReference type="InterPro" id="IPR001452">
    <property type="entry name" value="SH3_domain"/>
</dbReference>
<keyword evidence="8" id="KW-1185">Reference proteome</keyword>
<accession>A0A9Q8PI92</accession>
<feature type="region of interest" description="Disordered" evidence="3">
    <location>
        <begin position="596"/>
        <end position="636"/>
    </location>
</feature>
<dbReference type="InterPro" id="IPR037370">
    <property type="entry name" value="Pleckstrin"/>
</dbReference>
<proteinExistence type="predicted"/>
<dbReference type="InterPro" id="IPR001849">
    <property type="entry name" value="PH_domain"/>
</dbReference>
<evidence type="ECO:0000256" key="3">
    <source>
        <dbReference type="SAM" id="MobiDB-lite"/>
    </source>
</evidence>
<feature type="domain" description="SH3" evidence="4">
    <location>
        <begin position="12"/>
        <end position="84"/>
    </location>
</feature>
<evidence type="ECO:0000256" key="2">
    <source>
        <dbReference type="PROSITE-ProRule" id="PRU00192"/>
    </source>
</evidence>
<feature type="region of interest" description="Disordered" evidence="3">
    <location>
        <begin position="196"/>
        <end position="217"/>
    </location>
</feature>
<dbReference type="Pfam" id="PF00169">
    <property type="entry name" value="PH"/>
    <property type="match status" value="1"/>
</dbReference>
<dbReference type="PANTHER" id="PTHR12092">
    <property type="entry name" value="PLECKSTRIN"/>
    <property type="match status" value="1"/>
</dbReference>
<feature type="region of interest" description="Disordered" evidence="3">
    <location>
        <begin position="489"/>
        <end position="523"/>
    </location>
</feature>
<dbReference type="Proteomes" id="UP000756132">
    <property type="component" value="Chromosome 10"/>
</dbReference>
<dbReference type="RefSeq" id="XP_047767329.1">
    <property type="nucleotide sequence ID" value="XM_047910962.1"/>
</dbReference>
<feature type="region of interest" description="Disordered" evidence="3">
    <location>
        <begin position="650"/>
        <end position="725"/>
    </location>
</feature>